<gene>
    <name evidence="2" type="ORF">TOI97_02695</name>
</gene>
<keyword evidence="3" id="KW-1185">Reference proteome</keyword>
<reference evidence="2 3" key="1">
    <citation type="submission" date="2023-12" db="EMBL/GenBank/DDBJ databases">
        <title>Denitrificimonas halotolerans sp. nov.,a novel species isolated from landfill leachate.</title>
        <authorList>
            <person name="Wang S."/>
        </authorList>
    </citation>
    <scope>NUCLEOTIDE SEQUENCE [LARGE SCALE GENOMIC DNA]</scope>
    <source>
        <strain evidence="2 3">JX-1</strain>
    </source>
</reference>
<dbReference type="EMBL" id="JAXIVU010000002">
    <property type="protein sequence ID" value="MDY7218492.1"/>
    <property type="molecule type" value="Genomic_DNA"/>
</dbReference>
<evidence type="ECO:0000259" key="1">
    <source>
        <dbReference type="Pfam" id="PF04326"/>
    </source>
</evidence>
<evidence type="ECO:0000313" key="3">
    <source>
        <dbReference type="Proteomes" id="UP001294570"/>
    </source>
</evidence>
<dbReference type="Pfam" id="PF04326">
    <property type="entry name" value="SLFN_AlbA_2"/>
    <property type="match status" value="1"/>
</dbReference>
<organism evidence="2 3">
    <name type="scientific">Denitrificimonas halotolerans</name>
    <dbReference type="NCBI Taxonomy" id="3098930"/>
    <lineage>
        <taxon>Bacteria</taxon>
        <taxon>Pseudomonadati</taxon>
        <taxon>Pseudomonadota</taxon>
        <taxon>Gammaproteobacteria</taxon>
        <taxon>Pseudomonadales</taxon>
        <taxon>Pseudomonadaceae</taxon>
        <taxon>Denitrificimonas</taxon>
    </lineage>
</organism>
<dbReference type="InterPro" id="IPR007421">
    <property type="entry name" value="Schlafen_AlbA_2_dom"/>
</dbReference>
<dbReference type="RefSeq" id="WP_321552588.1">
    <property type="nucleotide sequence ID" value="NZ_JAXIVU010000002.1"/>
</dbReference>
<dbReference type="GO" id="GO:0005524">
    <property type="term" value="F:ATP binding"/>
    <property type="evidence" value="ECO:0007669"/>
    <property type="project" value="UniProtKB-KW"/>
</dbReference>
<dbReference type="Gene3D" id="3.30.950.30">
    <property type="entry name" value="Schlafen, AAA domain"/>
    <property type="match status" value="1"/>
</dbReference>
<dbReference type="Proteomes" id="UP001294570">
    <property type="component" value="Unassembled WGS sequence"/>
</dbReference>
<name>A0ABU5GPP7_9GAMM</name>
<dbReference type="InterPro" id="IPR038461">
    <property type="entry name" value="Schlafen_AlbA_2_dom_sf"/>
</dbReference>
<sequence length="113" mass="12314">MSWCSPLPTLAETCLANTSGGELWLGVEDDGKASGLHLKHQNTTHLLGLIAEQTTPPLVVSVQQHCIDSVIVAQIIVPRTNTLIATFEGMYLKRRIKNDGTPECIHIDPEDKA</sequence>
<comment type="caution">
    <text evidence="2">The sequence shown here is derived from an EMBL/GenBank/DDBJ whole genome shotgun (WGS) entry which is preliminary data.</text>
</comment>
<protein>
    <submittedName>
        <fullName evidence="2">ATP-binding protein</fullName>
    </submittedName>
</protein>
<proteinExistence type="predicted"/>
<accession>A0ABU5GPP7</accession>
<keyword evidence="2" id="KW-0547">Nucleotide-binding</keyword>
<feature type="domain" description="Schlafen AlbA-2" evidence="1">
    <location>
        <begin position="13"/>
        <end position="95"/>
    </location>
</feature>
<evidence type="ECO:0000313" key="2">
    <source>
        <dbReference type="EMBL" id="MDY7218492.1"/>
    </source>
</evidence>
<keyword evidence="2" id="KW-0067">ATP-binding</keyword>